<reference evidence="2 3" key="1">
    <citation type="submission" date="2020-08" db="EMBL/GenBank/DDBJ databases">
        <title>Sequencing the genomes of 1000 actinobacteria strains.</title>
        <authorList>
            <person name="Klenk H.-P."/>
        </authorList>
    </citation>
    <scope>NUCLEOTIDE SEQUENCE [LARGE SCALE GENOMIC DNA]</scope>
    <source>
        <strain evidence="2 3">DSM 43036</strain>
    </source>
</reference>
<organism evidence="2 3">
    <name type="scientific">Micromonospora echinospora</name>
    <name type="common">Micromonospora purpurea</name>
    <dbReference type="NCBI Taxonomy" id="1877"/>
    <lineage>
        <taxon>Bacteria</taxon>
        <taxon>Bacillati</taxon>
        <taxon>Actinomycetota</taxon>
        <taxon>Actinomycetes</taxon>
        <taxon>Micromonosporales</taxon>
        <taxon>Micromonosporaceae</taxon>
        <taxon>Micromonospora</taxon>
    </lineage>
</organism>
<dbReference type="EMBL" id="JACHJC010000001">
    <property type="protein sequence ID" value="MBB5110350.1"/>
    <property type="molecule type" value="Genomic_DNA"/>
</dbReference>
<keyword evidence="1" id="KW-0472">Membrane</keyword>
<evidence type="ECO:0000313" key="3">
    <source>
        <dbReference type="Proteomes" id="UP000618986"/>
    </source>
</evidence>
<dbReference type="RefSeq" id="WP_184679945.1">
    <property type="nucleotide sequence ID" value="NZ_JACHJC010000001.1"/>
</dbReference>
<dbReference type="Proteomes" id="UP000618986">
    <property type="component" value="Unassembled WGS sequence"/>
</dbReference>
<dbReference type="GeneID" id="300290795"/>
<accession>A0ABR6M4Q8</accession>
<evidence type="ECO:0000256" key="1">
    <source>
        <dbReference type="SAM" id="Phobius"/>
    </source>
</evidence>
<keyword evidence="1" id="KW-0812">Transmembrane</keyword>
<name>A0ABR6M4Q8_MICEC</name>
<keyword evidence="3" id="KW-1185">Reference proteome</keyword>
<proteinExistence type="predicted"/>
<feature type="transmembrane region" description="Helical" evidence="1">
    <location>
        <begin position="40"/>
        <end position="60"/>
    </location>
</feature>
<gene>
    <name evidence="2" type="ORF">FHU28_000189</name>
</gene>
<evidence type="ECO:0000313" key="2">
    <source>
        <dbReference type="EMBL" id="MBB5110350.1"/>
    </source>
</evidence>
<protein>
    <submittedName>
        <fullName evidence="2">Uncharacterized protein</fullName>
    </submittedName>
</protein>
<keyword evidence="1" id="KW-1133">Transmembrane helix</keyword>
<comment type="caution">
    <text evidence="2">The sequence shown here is derived from an EMBL/GenBank/DDBJ whole genome shotgun (WGS) entry which is preliminary data.</text>
</comment>
<sequence>MSARIREAIAALEDDTAALNLAPPERVRARGERLRRRRTAGGVALVAVLTVATVSAGVAATNNGGTDAPSPVGAGATANCGDHMLGLMDRIPEAAITCFLDAVEAHRPARLAVTSPTTEGDPIPTLYVVGGDGTVEVTTDSRQDRFGGGQGLLLKRCTGPEVTNGRIMFRQCSSPVPALTASR</sequence>